<name>A0ABM1FC96_SOLPN</name>
<protein>
    <submittedName>
        <fullName evidence="3">Uncharacterized protein LOC107001126</fullName>
    </submittedName>
</protein>
<dbReference type="Gene3D" id="3.60.10.10">
    <property type="entry name" value="Endonuclease/exonuclease/phosphatase"/>
    <property type="match status" value="1"/>
</dbReference>
<dbReference type="PANTHER" id="PTHR33710:SF54">
    <property type="entry name" value="NON-LTR RETROELEMENT REVERSE TRANSCRIPTASE"/>
    <property type="match status" value="1"/>
</dbReference>
<dbReference type="GeneID" id="107001126"/>
<dbReference type="PANTHER" id="PTHR33710">
    <property type="entry name" value="BNAC02G09200D PROTEIN"/>
    <property type="match status" value="1"/>
</dbReference>
<reference evidence="3" key="2">
    <citation type="submission" date="2025-08" db="UniProtKB">
        <authorList>
            <consortium name="RefSeq"/>
        </authorList>
    </citation>
    <scope>IDENTIFICATION</scope>
</reference>
<reference evidence="2" key="1">
    <citation type="journal article" date="2014" name="Nat. Genet.">
        <title>The genome of the stress-tolerant wild tomato species Solanum pennellii.</title>
        <authorList>
            <person name="Bolger A."/>
            <person name="Scossa F."/>
            <person name="Bolger M.E."/>
            <person name="Lanz C."/>
            <person name="Maumus F."/>
            <person name="Tohge T."/>
            <person name="Quesneville H."/>
            <person name="Alseekh S."/>
            <person name="Sorensen I."/>
            <person name="Lichtenstein G."/>
            <person name="Fich E.A."/>
            <person name="Conte M."/>
            <person name="Keller H."/>
            <person name="Schneeberger K."/>
            <person name="Schwacke R."/>
            <person name="Ofner I."/>
            <person name="Vrebalov J."/>
            <person name="Xu Y."/>
            <person name="Osorio S."/>
            <person name="Aflitos S.A."/>
            <person name="Schijlen E."/>
            <person name="Jimenez-Gomez J.M."/>
            <person name="Ryngajllo M."/>
            <person name="Kimura S."/>
            <person name="Kumar R."/>
            <person name="Koenig D."/>
            <person name="Headland L.R."/>
            <person name="Maloof J.N."/>
            <person name="Sinha N."/>
            <person name="van Ham R.C."/>
            <person name="Lankhorst R.K."/>
            <person name="Mao L."/>
            <person name="Vogel A."/>
            <person name="Arsova B."/>
            <person name="Panstruga R."/>
            <person name="Fei Z."/>
            <person name="Rose J.K."/>
            <person name="Zamir D."/>
            <person name="Carrari F."/>
            <person name="Giovannoni J.J."/>
            <person name="Weigel D."/>
            <person name="Usadel B."/>
            <person name="Fernie A.R."/>
        </authorList>
    </citation>
    <scope>NUCLEOTIDE SEQUENCE [LARGE SCALE GENOMIC DNA]</scope>
    <source>
        <strain evidence="2">cv. LA0716</strain>
    </source>
</reference>
<gene>
    <name evidence="3" type="primary">LOC107001126</name>
</gene>
<dbReference type="RefSeq" id="XP_015054775.1">
    <property type="nucleotide sequence ID" value="XM_015199289.1"/>
</dbReference>
<accession>A0ABM1FC96</accession>
<proteinExistence type="predicted"/>
<feature type="compositionally biased region" description="Basic and acidic residues" evidence="1">
    <location>
        <begin position="1"/>
        <end position="11"/>
    </location>
</feature>
<feature type="compositionally biased region" description="Polar residues" evidence="1">
    <location>
        <begin position="30"/>
        <end position="44"/>
    </location>
</feature>
<dbReference type="Proteomes" id="UP000694930">
    <property type="component" value="Chromosome 10"/>
</dbReference>
<evidence type="ECO:0000313" key="3">
    <source>
        <dbReference type="RefSeq" id="XP_015054775.1"/>
    </source>
</evidence>
<evidence type="ECO:0000256" key="1">
    <source>
        <dbReference type="SAM" id="MobiDB-lite"/>
    </source>
</evidence>
<dbReference type="InterPro" id="IPR036691">
    <property type="entry name" value="Endo/exonu/phosph_ase_sf"/>
</dbReference>
<evidence type="ECO:0000313" key="2">
    <source>
        <dbReference type="Proteomes" id="UP000694930"/>
    </source>
</evidence>
<sequence>MNHSADLEKKKREAIKRRKQREASIHGDNDQVQGENKSQKQYRGNSDYEVINTEDEFDEDIQSLYERDDEEAEDETSAHLIKAVGSTFQNEFQYEIQKVTNQQGFLQGVERKSDNSKLNKYKFLLSMDNTLCNRNDKIWLFWINHMECDTLEVCDQHITCWIKHVKHNEKFIISLIYAKCKEHLRRPLWEKLNHIYDMDSPWCTIGDFNVITSTEEKHGGMPYNMNKSLEFIDIIEACGCLMDIGYSGHHYTWCNQRSAYARVVKRLDRAMVNVKCLECMPQTTISHLLAVGSDNYALLMKMDVRIDQKFKYFKMLHCWTKNDNLKHIVQNSWEEEVLGDPMLKFHQNMRKLASTLSTWSKKEYSNVFSMVTDFEEQVKNARANVIQNYSEENRAKLHLINAQYIKYLKLEASILKQKIHL</sequence>
<keyword evidence="2" id="KW-1185">Reference proteome</keyword>
<feature type="region of interest" description="Disordered" evidence="1">
    <location>
        <begin position="1"/>
        <end position="56"/>
    </location>
</feature>
<dbReference type="SUPFAM" id="SSF56219">
    <property type="entry name" value="DNase I-like"/>
    <property type="match status" value="1"/>
</dbReference>
<organism evidence="2 3">
    <name type="scientific">Solanum pennellii</name>
    <name type="common">Tomato</name>
    <name type="synonym">Lycopersicon pennellii</name>
    <dbReference type="NCBI Taxonomy" id="28526"/>
    <lineage>
        <taxon>Eukaryota</taxon>
        <taxon>Viridiplantae</taxon>
        <taxon>Streptophyta</taxon>
        <taxon>Embryophyta</taxon>
        <taxon>Tracheophyta</taxon>
        <taxon>Spermatophyta</taxon>
        <taxon>Magnoliopsida</taxon>
        <taxon>eudicotyledons</taxon>
        <taxon>Gunneridae</taxon>
        <taxon>Pentapetalae</taxon>
        <taxon>asterids</taxon>
        <taxon>lamiids</taxon>
        <taxon>Solanales</taxon>
        <taxon>Solanaceae</taxon>
        <taxon>Solanoideae</taxon>
        <taxon>Solaneae</taxon>
        <taxon>Solanum</taxon>
        <taxon>Solanum subgen. Lycopersicon</taxon>
    </lineage>
</organism>